<dbReference type="InterPro" id="IPR051099">
    <property type="entry name" value="AGR/TXD"/>
</dbReference>
<feature type="domain" description="N-acetyltransferase" evidence="2">
    <location>
        <begin position="28"/>
        <end position="177"/>
    </location>
</feature>
<reference evidence="4" key="1">
    <citation type="submission" date="2022-10" db="EMBL/GenBank/DDBJ databases">
        <title>Culturing micro-colonial fungi from biological soil crusts in the Mojave desert and describing Neophaeococcomyces mojavensis, and introducing the new genera and species Taxawa tesnikishii.</title>
        <authorList>
            <person name="Kurbessoian T."/>
            <person name="Stajich J.E."/>
        </authorList>
    </citation>
    <scope>NUCLEOTIDE SEQUENCE</scope>
    <source>
        <strain evidence="4">TK_35</strain>
    </source>
</reference>
<dbReference type="AlphaFoldDB" id="A0AA38XQA0"/>
<evidence type="ECO:0000256" key="1">
    <source>
        <dbReference type="ARBA" id="ARBA00022729"/>
    </source>
</evidence>
<dbReference type="Gene3D" id="3.40.30.10">
    <property type="entry name" value="Glutaredoxin"/>
    <property type="match status" value="1"/>
</dbReference>
<keyword evidence="1" id="KW-0732">Signal</keyword>
<dbReference type="GO" id="GO:0016747">
    <property type="term" value="F:acyltransferase activity, transferring groups other than amino-acyl groups"/>
    <property type="evidence" value="ECO:0007669"/>
    <property type="project" value="InterPro"/>
</dbReference>
<protein>
    <submittedName>
        <fullName evidence="4">Uncharacterized protein</fullName>
    </submittedName>
</protein>
<dbReference type="PROSITE" id="PS51186">
    <property type="entry name" value="GNAT"/>
    <property type="match status" value="1"/>
</dbReference>
<comment type="caution">
    <text evidence="4">The sequence shown here is derived from an EMBL/GenBank/DDBJ whole genome shotgun (WGS) entry which is preliminary data.</text>
</comment>
<dbReference type="InterPro" id="IPR036249">
    <property type="entry name" value="Thioredoxin-like_sf"/>
</dbReference>
<feature type="domain" description="Thioredoxin" evidence="3">
    <location>
        <begin position="233"/>
        <end position="355"/>
    </location>
</feature>
<dbReference type="Gene3D" id="3.40.630.30">
    <property type="match status" value="1"/>
</dbReference>
<dbReference type="InterPro" id="IPR000182">
    <property type="entry name" value="GNAT_dom"/>
</dbReference>
<dbReference type="CDD" id="cd02947">
    <property type="entry name" value="TRX_family"/>
    <property type="match status" value="1"/>
</dbReference>
<dbReference type="CDD" id="cd04301">
    <property type="entry name" value="NAT_SF"/>
    <property type="match status" value="1"/>
</dbReference>
<dbReference type="EMBL" id="JAPDRN010000157">
    <property type="protein sequence ID" value="KAJ9617638.1"/>
    <property type="molecule type" value="Genomic_DNA"/>
</dbReference>
<dbReference type="PANTHER" id="PTHR15337:SF11">
    <property type="entry name" value="THIOREDOXIN DOMAIN-CONTAINING PROTEIN"/>
    <property type="match status" value="1"/>
</dbReference>
<organism evidence="4">
    <name type="scientific">Knufia peltigerae</name>
    <dbReference type="NCBI Taxonomy" id="1002370"/>
    <lineage>
        <taxon>Eukaryota</taxon>
        <taxon>Fungi</taxon>
        <taxon>Dikarya</taxon>
        <taxon>Ascomycota</taxon>
        <taxon>Pezizomycotina</taxon>
        <taxon>Eurotiomycetes</taxon>
        <taxon>Chaetothyriomycetidae</taxon>
        <taxon>Chaetothyriales</taxon>
        <taxon>Trichomeriaceae</taxon>
        <taxon>Knufia</taxon>
    </lineage>
</organism>
<dbReference type="InterPro" id="IPR013766">
    <property type="entry name" value="Thioredoxin_domain"/>
</dbReference>
<dbReference type="SUPFAM" id="SSF55729">
    <property type="entry name" value="Acyl-CoA N-acyltransferases (Nat)"/>
    <property type="match status" value="1"/>
</dbReference>
<dbReference type="Pfam" id="PF13899">
    <property type="entry name" value="Thioredoxin_7"/>
    <property type="match status" value="1"/>
</dbReference>
<evidence type="ECO:0000259" key="3">
    <source>
        <dbReference type="PROSITE" id="PS51352"/>
    </source>
</evidence>
<dbReference type="PROSITE" id="PS51352">
    <property type="entry name" value="THIOREDOXIN_2"/>
    <property type="match status" value="1"/>
</dbReference>
<evidence type="ECO:0000313" key="4">
    <source>
        <dbReference type="EMBL" id="KAJ9617638.1"/>
    </source>
</evidence>
<dbReference type="PANTHER" id="PTHR15337">
    <property type="entry name" value="ANTERIOR GRADIENT PROTEIN-RELATED"/>
    <property type="match status" value="1"/>
</dbReference>
<dbReference type="SUPFAM" id="SSF52833">
    <property type="entry name" value="Thioredoxin-like"/>
    <property type="match status" value="1"/>
</dbReference>
<dbReference type="InterPro" id="IPR016181">
    <property type="entry name" value="Acyl_CoA_acyltransferase"/>
</dbReference>
<name>A0AA38XQA0_9EURO</name>
<proteinExistence type="predicted"/>
<accession>A0AA38XQA0</accession>
<dbReference type="Pfam" id="PF13673">
    <property type="entry name" value="Acetyltransf_10"/>
    <property type="match status" value="1"/>
</dbReference>
<gene>
    <name evidence="4" type="ORF">H2204_013592</name>
</gene>
<sequence length="710" mass="75229">MSGIEIGHAASLAWGIDAVPPQEVQRMTTIRPAHVDDLPAISAVCMVAFTAAVAPMLTAEGIATFGTVAAASAFAERLQGDNHILVAEQAGQVVGVVELKAGQHLAMLFVAPELQGQGIGRALLQAVLPQVRGPQMTVRASLNAVPAYEHYGFVLDGDVGQFNGLIYQPLVLTVPAPVGADLANCISQYPDRSYNGAIPLSFEMPSMRVALSLLLLASALSACSPASAPVPTAQAASAAPASAIAWRQGDVDDAFNEAAESGKPVLLYWGAVWCPPCNQLKAGLFKDPAFIALTGKFVPVYLDGDEEGAQAWGERFGVRGYPTLIVLDPQRNEITRVAGGNDAAELTRALTVAASRRSAVAETLATALATPATLGAEDWQVLGDYGWEVDANRLAGKRSTQDVLQQLAKAAPEPALQRRFALLALATAEKPTTAPTQVRELLQAVLAQPAEVRRNRELLGYAGAGLVKQASAGPASSNALGQQLLVALERADAARGDRADDALSRALTELALARQQQPEGALPAALVERVKQRVAAADAAATDAHARQATISSAVYALRQVDDDAGAEALLLAELKRSEQPYYYMPELAELAEQRGDTAGALEWLKRAYEGAQGPATRVQWGVLYVEGLLRLAPDDAPRIEQATEALIAELDKQPSGYHQRTRQRFERLAGQLQAWSAKHKGAETLARLQQRMQAACGDQVDGACKDWLS</sequence>
<evidence type="ECO:0000259" key="2">
    <source>
        <dbReference type="PROSITE" id="PS51186"/>
    </source>
</evidence>